<organism evidence="2">
    <name type="scientific">Anopheles darlingi</name>
    <name type="common">Mosquito</name>
    <dbReference type="NCBI Taxonomy" id="43151"/>
    <lineage>
        <taxon>Eukaryota</taxon>
        <taxon>Metazoa</taxon>
        <taxon>Ecdysozoa</taxon>
        <taxon>Arthropoda</taxon>
        <taxon>Hexapoda</taxon>
        <taxon>Insecta</taxon>
        <taxon>Pterygota</taxon>
        <taxon>Neoptera</taxon>
        <taxon>Endopterygota</taxon>
        <taxon>Diptera</taxon>
        <taxon>Nematocera</taxon>
        <taxon>Culicoidea</taxon>
        <taxon>Culicidae</taxon>
        <taxon>Anophelinae</taxon>
        <taxon>Anopheles</taxon>
    </lineage>
</organism>
<feature type="region of interest" description="Disordered" evidence="1">
    <location>
        <begin position="56"/>
        <end position="78"/>
    </location>
</feature>
<sequence>MLRCETTSPLTVTYWPTWYRSLFVIFLPSSSQLISGVGFPPATHFRNTDGPGWRVSSGNASRMIGGSNRPPSFSSALA</sequence>
<dbReference type="AlphaFoldDB" id="A0A2M4DL41"/>
<accession>A0A2M4DL41</accession>
<evidence type="ECO:0000313" key="2">
    <source>
        <dbReference type="EMBL" id="MBW78259.1"/>
    </source>
</evidence>
<dbReference type="EMBL" id="GGFL01014081">
    <property type="protein sequence ID" value="MBW78259.1"/>
    <property type="molecule type" value="Transcribed_RNA"/>
</dbReference>
<protein>
    <submittedName>
        <fullName evidence="2">Putative secreted protein</fullName>
    </submittedName>
</protein>
<evidence type="ECO:0000256" key="1">
    <source>
        <dbReference type="SAM" id="MobiDB-lite"/>
    </source>
</evidence>
<proteinExistence type="predicted"/>
<name>A0A2M4DL41_ANODA</name>
<reference evidence="2" key="1">
    <citation type="submission" date="2018-01" db="EMBL/GenBank/DDBJ databases">
        <title>An insight into the sialome of Amazonian anophelines.</title>
        <authorList>
            <person name="Ribeiro J.M."/>
            <person name="Scarpassa V."/>
            <person name="Calvo E."/>
        </authorList>
    </citation>
    <scope>NUCLEOTIDE SEQUENCE</scope>
</reference>
<feature type="compositionally biased region" description="Polar residues" evidence="1">
    <location>
        <begin position="69"/>
        <end position="78"/>
    </location>
</feature>